<name>A0A016USP8_9BILA</name>
<organism evidence="1 2">
    <name type="scientific">Ancylostoma ceylanicum</name>
    <dbReference type="NCBI Taxonomy" id="53326"/>
    <lineage>
        <taxon>Eukaryota</taxon>
        <taxon>Metazoa</taxon>
        <taxon>Ecdysozoa</taxon>
        <taxon>Nematoda</taxon>
        <taxon>Chromadorea</taxon>
        <taxon>Rhabditida</taxon>
        <taxon>Rhabditina</taxon>
        <taxon>Rhabditomorpha</taxon>
        <taxon>Strongyloidea</taxon>
        <taxon>Ancylostomatidae</taxon>
        <taxon>Ancylostomatinae</taxon>
        <taxon>Ancylostoma</taxon>
    </lineage>
</organism>
<dbReference type="Proteomes" id="UP000024635">
    <property type="component" value="Unassembled WGS sequence"/>
</dbReference>
<comment type="caution">
    <text evidence="1">The sequence shown here is derived from an EMBL/GenBank/DDBJ whole genome shotgun (WGS) entry which is preliminary data.</text>
</comment>
<proteinExistence type="predicted"/>
<protein>
    <submittedName>
        <fullName evidence="1">Uncharacterized protein</fullName>
    </submittedName>
</protein>
<dbReference type="PROSITE" id="PS00414">
    <property type="entry name" value="PROFILIN"/>
    <property type="match status" value="1"/>
</dbReference>
<reference evidence="2" key="1">
    <citation type="journal article" date="2015" name="Nat. Genet.">
        <title>The genome and transcriptome of the zoonotic hookworm Ancylostoma ceylanicum identify infection-specific gene families.</title>
        <authorList>
            <person name="Schwarz E.M."/>
            <person name="Hu Y."/>
            <person name="Antoshechkin I."/>
            <person name="Miller M.M."/>
            <person name="Sternberg P.W."/>
            <person name="Aroian R.V."/>
        </authorList>
    </citation>
    <scope>NUCLEOTIDE SEQUENCE</scope>
    <source>
        <strain evidence="2">HY135</strain>
    </source>
</reference>
<dbReference type="AlphaFoldDB" id="A0A016USP8"/>
<sequence>MSSWNEYFETPLTNFARHDVALGNAAHNKLLRSLPSDEYTILRLLFTYFQRCLGSAVTCSFPTVQKVLIRRSSRR</sequence>
<accession>A0A016USP8</accession>
<evidence type="ECO:0000313" key="1">
    <source>
        <dbReference type="EMBL" id="EYC18215.1"/>
    </source>
</evidence>
<evidence type="ECO:0000313" key="2">
    <source>
        <dbReference type="Proteomes" id="UP000024635"/>
    </source>
</evidence>
<gene>
    <name evidence="1" type="primary">Acey_s0028.g1737</name>
    <name evidence="1" type="ORF">Y032_0028g1737</name>
</gene>
<keyword evidence="2" id="KW-1185">Reference proteome</keyword>
<dbReference type="EMBL" id="JARK01001364">
    <property type="protein sequence ID" value="EYC18215.1"/>
    <property type="molecule type" value="Genomic_DNA"/>
</dbReference>
<dbReference type="GO" id="GO:0003779">
    <property type="term" value="F:actin binding"/>
    <property type="evidence" value="ECO:0007669"/>
    <property type="project" value="InterPro"/>
</dbReference>
<dbReference type="InterPro" id="IPR027310">
    <property type="entry name" value="Profilin_CS"/>
</dbReference>